<dbReference type="GO" id="GO:0008483">
    <property type="term" value="F:transaminase activity"/>
    <property type="evidence" value="ECO:0007669"/>
    <property type="project" value="UniProtKB-KW"/>
</dbReference>
<evidence type="ECO:0000256" key="2">
    <source>
        <dbReference type="ARBA" id="ARBA00022898"/>
    </source>
</evidence>
<dbReference type="SUPFAM" id="SSF53383">
    <property type="entry name" value="PLP-dependent transferases"/>
    <property type="match status" value="1"/>
</dbReference>
<evidence type="ECO:0000313" key="4">
    <source>
        <dbReference type="EMBL" id="MBD1320432.1"/>
    </source>
</evidence>
<dbReference type="InterPro" id="IPR015421">
    <property type="entry name" value="PyrdxlP-dep_Trfase_major"/>
</dbReference>
<evidence type="ECO:0000313" key="5">
    <source>
        <dbReference type="Proteomes" id="UP000602395"/>
    </source>
</evidence>
<comment type="caution">
    <text evidence="4">The sequence shown here is derived from an EMBL/GenBank/DDBJ whole genome shotgun (WGS) entry which is preliminary data.</text>
</comment>
<dbReference type="InterPro" id="IPR015424">
    <property type="entry name" value="PyrdxlP-dep_Trfase"/>
</dbReference>
<organism evidence="4 5">
    <name type="scientific">Gordonia hankookensis</name>
    <dbReference type="NCBI Taxonomy" id="589403"/>
    <lineage>
        <taxon>Bacteria</taxon>
        <taxon>Bacillati</taxon>
        <taxon>Actinomycetota</taxon>
        <taxon>Actinomycetes</taxon>
        <taxon>Mycobacteriales</taxon>
        <taxon>Gordoniaceae</taxon>
        <taxon>Gordonia</taxon>
    </lineage>
</organism>
<accession>A0ABR7WEY8</accession>
<comment type="cofactor">
    <cofactor evidence="1">
        <name>pyridoxal 5'-phosphate</name>
        <dbReference type="ChEBI" id="CHEBI:597326"/>
    </cofactor>
</comment>
<dbReference type="InterPro" id="IPR015422">
    <property type="entry name" value="PyrdxlP-dep_Trfase_small"/>
</dbReference>
<dbReference type="EMBL" id="JACWMS010000002">
    <property type="protein sequence ID" value="MBD1320432.1"/>
    <property type="molecule type" value="Genomic_DNA"/>
</dbReference>
<evidence type="ECO:0000259" key="3">
    <source>
        <dbReference type="Pfam" id="PF00266"/>
    </source>
</evidence>
<proteinExistence type="predicted"/>
<sequence>MYVSELGEQWRRARLRPEIVHLDSAAAGRSSNAVIGAISAHLWRETERGSYIAAADRDDEISRDKRDLASLIGHTADELAFRESARAALRALLTYWNLPISTTVWVAKNEFGPNLVEFERRGYAVRPLPDADVSGHVDTDALENMLQFEQPDFIHICQIGSASGVVQPVTRIVEIAHAAGVPVVVDMAQSAGHVPTVTGADVVYGTSRKWLTGPRGVGFVAVRKDSLRPVEVESSEAFVAGRLGLGVAVSEMLTIGQQRVFRELAAIGRTTRERLDGIASWEVLEPIDEPSAITTLAPPPGWGPSDVAAARDKLLGLGILVTCADSWRAPLATEQSVLRVSPHLDVEREDLDRLAEALRTMGY</sequence>
<dbReference type="Gene3D" id="3.90.1150.10">
    <property type="entry name" value="Aspartate Aminotransferase, domain 1"/>
    <property type="match status" value="2"/>
</dbReference>
<dbReference type="PANTHER" id="PTHR43586">
    <property type="entry name" value="CYSTEINE DESULFURASE"/>
    <property type="match status" value="1"/>
</dbReference>
<feature type="domain" description="Aminotransferase class V" evidence="3">
    <location>
        <begin position="20"/>
        <end position="230"/>
    </location>
</feature>
<dbReference type="Pfam" id="PF00266">
    <property type="entry name" value="Aminotran_5"/>
    <property type="match status" value="1"/>
</dbReference>
<keyword evidence="5" id="KW-1185">Reference proteome</keyword>
<dbReference type="InterPro" id="IPR000192">
    <property type="entry name" value="Aminotrans_V_dom"/>
</dbReference>
<dbReference type="RefSeq" id="WP_190267086.1">
    <property type="nucleotide sequence ID" value="NZ_BAABAD010000004.1"/>
</dbReference>
<evidence type="ECO:0000256" key="1">
    <source>
        <dbReference type="ARBA" id="ARBA00001933"/>
    </source>
</evidence>
<dbReference type="Proteomes" id="UP000602395">
    <property type="component" value="Unassembled WGS sequence"/>
</dbReference>
<dbReference type="PANTHER" id="PTHR43586:SF8">
    <property type="entry name" value="CYSTEINE DESULFURASE 1, CHLOROPLASTIC"/>
    <property type="match status" value="1"/>
</dbReference>
<dbReference type="Gene3D" id="3.40.640.10">
    <property type="entry name" value="Type I PLP-dependent aspartate aminotransferase-like (Major domain)"/>
    <property type="match status" value="2"/>
</dbReference>
<keyword evidence="4" id="KW-0808">Transferase</keyword>
<keyword evidence="4" id="KW-0032">Aminotransferase</keyword>
<protein>
    <submittedName>
        <fullName evidence="4">Aminotransferase class V-fold PLP-dependent enzyme</fullName>
    </submittedName>
</protein>
<name>A0ABR7WEY8_9ACTN</name>
<keyword evidence="2" id="KW-0663">Pyridoxal phosphate</keyword>
<reference evidence="4 5" key="1">
    <citation type="submission" date="2020-09" db="EMBL/GenBank/DDBJ databases">
        <title>Novel species in genus Gordonia.</title>
        <authorList>
            <person name="Zhang G."/>
        </authorList>
    </citation>
    <scope>NUCLEOTIDE SEQUENCE [LARGE SCALE GENOMIC DNA]</scope>
    <source>
        <strain evidence="4 5">ON-33</strain>
    </source>
</reference>
<gene>
    <name evidence="4" type="ORF">IDF66_12645</name>
</gene>